<keyword evidence="5" id="KW-1185">Reference proteome</keyword>
<dbReference type="Pfam" id="PF00024">
    <property type="entry name" value="PAN_1"/>
    <property type="match status" value="1"/>
</dbReference>
<dbReference type="Gene3D" id="3.10.100.10">
    <property type="entry name" value="Mannose-Binding Protein A, subunit A"/>
    <property type="match status" value="1"/>
</dbReference>
<sequence>MAGAGAHSLAVLWIVHIFAGIHGDQVTLVDTRRFKSSKSKTPQMLWLTDKASFQAQTLSECATKCRERPQRDCFSFVYNDLENKCQLGSWTAADGNMVAEQCLHDPDPSKFKKQPLVNNVGKLFTSACCEGDFMVRTLSMKVAKCLFYSTQRRNFNEAKADCQNKNSRLITFKTVAEMEFVQELLSCIDEIWVGIEDNCDYPGIDCGVVGARKLFWVDNSEVTGNVKDVVFKKLDNKVREGCIHLGGKFKDTFNDGQCSSSFYYVCEKDLQDETYC</sequence>
<dbReference type="InterPro" id="IPR016186">
    <property type="entry name" value="C-type_lectin-like/link_sf"/>
</dbReference>
<dbReference type="OrthoDB" id="6039838at2759"/>
<dbReference type="InterPro" id="IPR001304">
    <property type="entry name" value="C-type_lectin-like"/>
</dbReference>
<dbReference type="InterPro" id="IPR050828">
    <property type="entry name" value="C-type_lectin/matrix_domain"/>
</dbReference>
<dbReference type="Pfam" id="PF00059">
    <property type="entry name" value="Lectin_C"/>
    <property type="match status" value="1"/>
</dbReference>
<accession>A0A3S1CCH7</accession>
<organism evidence="4 5">
    <name type="scientific">Elysia chlorotica</name>
    <name type="common">Eastern emerald elysia</name>
    <name type="synonym">Sea slug</name>
    <dbReference type="NCBI Taxonomy" id="188477"/>
    <lineage>
        <taxon>Eukaryota</taxon>
        <taxon>Metazoa</taxon>
        <taxon>Spiralia</taxon>
        <taxon>Lophotrochozoa</taxon>
        <taxon>Mollusca</taxon>
        <taxon>Gastropoda</taxon>
        <taxon>Heterobranchia</taxon>
        <taxon>Euthyneura</taxon>
        <taxon>Panpulmonata</taxon>
        <taxon>Sacoglossa</taxon>
        <taxon>Placobranchoidea</taxon>
        <taxon>Plakobranchidae</taxon>
        <taxon>Elysia</taxon>
    </lineage>
</organism>
<dbReference type="InterPro" id="IPR016187">
    <property type="entry name" value="CTDL_fold"/>
</dbReference>
<reference evidence="4 5" key="1">
    <citation type="submission" date="2019-01" db="EMBL/GenBank/DDBJ databases">
        <title>A draft genome assembly of the solar-powered sea slug Elysia chlorotica.</title>
        <authorList>
            <person name="Cai H."/>
            <person name="Li Q."/>
            <person name="Fang X."/>
            <person name="Li J."/>
            <person name="Curtis N.E."/>
            <person name="Altenburger A."/>
            <person name="Shibata T."/>
            <person name="Feng M."/>
            <person name="Maeda T."/>
            <person name="Schwartz J.A."/>
            <person name="Shigenobu S."/>
            <person name="Lundholm N."/>
            <person name="Nishiyama T."/>
            <person name="Yang H."/>
            <person name="Hasebe M."/>
            <person name="Li S."/>
            <person name="Pierce S.K."/>
            <person name="Wang J."/>
        </authorList>
    </citation>
    <scope>NUCLEOTIDE SEQUENCE [LARGE SCALE GENOMIC DNA]</scope>
    <source>
        <strain evidence="4">EC2010</strain>
        <tissue evidence="4">Whole organism of an adult</tissue>
    </source>
</reference>
<comment type="caution">
    <text evidence="4">The sequence shown here is derived from an EMBL/GenBank/DDBJ whole genome shotgun (WGS) entry which is preliminary data.</text>
</comment>
<evidence type="ECO:0000313" key="4">
    <source>
        <dbReference type="EMBL" id="RUS88938.1"/>
    </source>
</evidence>
<keyword evidence="1" id="KW-0732">Signal</keyword>
<dbReference type="PROSITE" id="PS50948">
    <property type="entry name" value="PAN"/>
    <property type="match status" value="1"/>
</dbReference>
<name>A0A3S1CCH7_ELYCH</name>
<dbReference type="EMBL" id="RQTK01000070">
    <property type="protein sequence ID" value="RUS88938.1"/>
    <property type="molecule type" value="Genomic_DNA"/>
</dbReference>
<dbReference type="SUPFAM" id="SSF57414">
    <property type="entry name" value="Hairpin loop containing domain-like"/>
    <property type="match status" value="1"/>
</dbReference>
<dbReference type="PANTHER" id="PTHR45710">
    <property type="entry name" value="C-TYPE LECTIN DOMAIN-CONTAINING PROTEIN 180"/>
    <property type="match status" value="1"/>
</dbReference>
<dbReference type="AlphaFoldDB" id="A0A3S1CCH7"/>
<dbReference type="SUPFAM" id="SSF56436">
    <property type="entry name" value="C-type lectin-like"/>
    <property type="match status" value="1"/>
</dbReference>
<feature type="chain" id="PRO_5018609544" description="C-type lectin domain-containing protein" evidence="1">
    <location>
        <begin position="24"/>
        <end position="276"/>
    </location>
</feature>
<evidence type="ECO:0000313" key="5">
    <source>
        <dbReference type="Proteomes" id="UP000271974"/>
    </source>
</evidence>
<proteinExistence type="predicted"/>
<dbReference type="Proteomes" id="UP000271974">
    <property type="component" value="Unassembled WGS sequence"/>
</dbReference>
<dbReference type="InterPro" id="IPR003609">
    <property type="entry name" value="Pan_app"/>
</dbReference>
<evidence type="ECO:0000256" key="1">
    <source>
        <dbReference type="SAM" id="SignalP"/>
    </source>
</evidence>
<dbReference type="PROSITE" id="PS50041">
    <property type="entry name" value="C_TYPE_LECTIN_2"/>
    <property type="match status" value="1"/>
</dbReference>
<dbReference type="SMART" id="SM00034">
    <property type="entry name" value="CLECT"/>
    <property type="match status" value="1"/>
</dbReference>
<feature type="domain" description="Apple" evidence="3">
    <location>
        <begin position="29"/>
        <end position="102"/>
    </location>
</feature>
<evidence type="ECO:0000259" key="3">
    <source>
        <dbReference type="PROSITE" id="PS50948"/>
    </source>
</evidence>
<feature type="signal peptide" evidence="1">
    <location>
        <begin position="1"/>
        <end position="23"/>
    </location>
</feature>
<dbReference type="CDD" id="cd00037">
    <property type="entry name" value="CLECT"/>
    <property type="match status" value="1"/>
</dbReference>
<dbReference type="PANTHER" id="PTHR45710:SF26">
    <property type="entry name" value="RH26557P"/>
    <property type="match status" value="1"/>
</dbReference>
<feature type="domain" description="C-type lectin" evidence="2">
    <location>
        <begin position="141"/>
        <end position="267"/>
    </location>
</feature>
<evidence type="ECO:0000259" key="2">
    <source>
        <dbReference type="PROSITE" id="PS50041"/>
    </source>
</evidence>
<dbReference type="Gene3D" id="3.50.4.10">
    <property type="entry name" value="Hepatocyte Growth Factor"/>
    <property type="match status" value="1"/>
</dbReference>
<gene>
    <name evidence="4" type="ORF">EGW08_003274</name>
</gene>
<evidence type="ECO:0008006" key="6">
    <source>
        <dbReference type="Google" id="ProtNLM"/>
    </source>
</evidence>
<protein>
    <recommendedName>
        <fullName evidence="6">C-type lectin domain-containing protein</fullName>
    </recommendedName>
</protein>